<gene>
    <name evidence="5" type="ORF">BT96DRAFT_1013045</name>
</gene>
<dbReference type="Pfam" id="PF14791">
    <property type="entry name" value="DNA_pol_B_thumb"/>
    <property type="match status" value="1"/>
</dbReference>
<evidence type="ECO:0000256" key="3">
    <source>
        <dbReference type="SAM" id="MobiDB-lite"/>
    </source>
</evidence>
<dbReference type="InterPro" id="IPR037160">
    <property type="entry name" value="DNA_Pol_thumb_sf"/>
</dbReference>
<organism evidence="5 6">
    <name type="scientific">Gymnopus androsaceus JB14</name>
    <dbReference type="NCBI Taxonomy" id="1447944"/>
    <lineage>
        <taxon>Eukaryota</taxon>
        <taxon>Fungi</taxon>
        <taxon>Dikarya</taxon>
        <taxon>Basidiomycota</taxon>
        <taxon>Agaricomycotina</taxon>
        <taxon>Agaricomycetes</taxon>
        <taxon>Agaricomycetidae</taxon>
        <taxon>Agaricales</taxon>
        <taxon>Marasmiineae</taxon>
        <taxon>Omphalotaceae</taxon>
        <taxon>Gymnopus</taxon>
    </lineage>
</organism>
<reference evidence="5" key="1">
    <citation type="journal article" date="2019" name="Environ. Microbiol.">
        <title>Fungal ecological strategies reflected in gene transcription - a case study of two litter decomposers.</title>
        <authorList>
            <person name="Barbi F."/>
            <person name="Kohler A."/>
            <person name="Barry K."/>
            <person name="Baskaran P."/>
            <person name="Daum C."/>
            <person name="Fauchery L."/>
            <person name="Ihrmark K."/>
            <person name="Kuo A."/>
            <person name="LaButti K."/>
            <person name="Lipzen A."/>
            <person name="Morin E."/>
            <person name="Grigoriev I.V."/>
            <person name="Henrissat B."/>
            <person name="Lindahl B."/>
            <person name="Martin F."/>
        </authorList>
    </citation>
    <scope>NUCLEOTIDE SEQUENCE</scope>
    <source>
        <strain evidence="5">JB14</strain>
    </source>
</reference>
<dbReference type="InterPro" id="IPR029398">
    <property type="entry name" value="PolB_thumb"/>
</dbReference>
<keyword evidence="6" id="KW-1185">Reference proteome</keyword>
<dbReference type="Proteomes" id="UP000799118">
    <property type="component" value="Unassembled WGS sequence"/>
</dbReference>
<dbReference type="InterPro" id="IPR002054">
    <property type="entry name" value="DNA-dir_DNA_pol_X"/>
</dbReference>
<dbReference type="Gene3D" id="3.30.460.10">
    <property type="entry name" value="Beta Polymerase, domain 2"/>
    <property type="match status" value="1"/>
</dbReference>
<dbReference type="EMBL" id="ML769389">
    <property type="protein sequence ID" value="KAE9408876.1"/>
    <property type="molecule type" value="Genomic_DNA"/>
</dbReference>
<dbReference type="InterPro" id="IPR022312">
    <property type="entry name" value="DNA_pol_X"/>
</dbReference>
<keyword evidence="1" id="KW-0808">Transferase</keyword>
<keyword evidence="2" id="KW-0548">Nucleotidyltransferase</keyword>
<evidence type="ECO:0000313" key="5">
    <source>
        <dbReference type="EMBL" id="KAE9408876.1"/>
    </source>
</evidence>
<dbReference type="PANTHER" id="PTHR11276">
    <property type="entry name" value="DNA POLYMERASE TYPE-X FAMILY MEMBER"/>
    <property type="match status" value="1"/>
</dbReference>
<dbReference type="InterPro" id="IPR043519">
    <property type="entry name" value="NT_sf"/>
</dbReference>
<dbReference type="GO" id="GO:0003887">
    <property type="term" value="F:DNA-directed DNA polymerase activity"/>
    <property type="evidence" value="ECO:0007669"/>
    <property type="project" value="InterPro"/>
</dbReference>
<evidence type="ECO:0000259" key="4">
    <source>
        <dbReference type="SMART" id="SM00483"/>
    </source>
</evidence>
<dbReference type="Gene3D" id="3.30.210.10">
    <property type="entry name" value="DNA polymerase, thumb domain"/>
    <property type="match status" value="1"/>
</dbReference>
<feature type="region of interest" description="Disordered" evidence="3">
    <location>
        <begin position="585"/>
        <end position="616"/>
    </location>
</feature>
<proteinExistence type="predicted"/>
<dbReference type="SUPFAM" id="SSF81301">
    <property type="entry name" value="Nucleotidyltransferase"/>
    <property type="match status" value="2"/>
</dbReference>
<dbReference type="AlphaFoldDB" id="A0A6A4IE77"/>
<feature type="domain" description="DNA-directed DNA polymerase X" evidence="4">
    <location>
        <begin position="149"/>
        <end position="642"/>
    </location>
</feature>
<dbReference type="OrthoDB" id="205514at2759"/>
<protein>
    <recommendedName>
        <fullName evidence="4">DNA-directed DNA polymerase X domain-containing protein</fullName>
    </recommendedName>
</protein>
<accession>A0A6A4IE77</accession>
<feature type="compositionally biased region" description="Low complexity" evidence="3">
    <location>
        <begin position="412"/>
        <end position="421"/>
    </location>
</feature>
<evidence type="ECO:0000256" key="2">
    <source>
        <dbReference type="ARBA" id="ARBA00022695"/>
    </source>
</evidence>
<dbReference type="GO" id="GO:0005634">
    <property type="term" value="C:nucleus"/>
    <property type="evidence" value="ECO:0007669"/>
    <property type="project" value="TreeGrafter"/>
</dbReference>
<dbReference type="GO" id="GO:0006303">
    <property type="term" value="P:double-strand break repair via nonhomologous end joining"/>
    <property type="evidence" value="ECO:0007669"/>
    <property type="project" value="TreeGrafter"/>
</dbReference>
<evidence type="ECO:0000256" key="1">
    <source>
        <dbReference type="ARBA" id="ARBA00022679"/>
    </source>
</evidence>
<sequence>MHTGKETLVWTLFFLSVLDLGGWLMLTRVRCAAVALHSTIPRPTTPIQTRTRQGWTTGKGYSNASTSTSILGASTSTFRAKRRINTAANATVSTNTNTAKDDQEEQYEFVGDVIHRDGGGPNERVLAALRQAQQHELTRPDRDRYKLRSLNRAIKEIGYLDEALDAVPVGMKKGKGKEKVPELERIVEERVNAIKGLSVGIRKTIVKMIVNVTQSTEPEPLRTPSTSQRSLDLARRAAVSDLQSVPSIGLTTARHLVSCGIGSVEELRNVVFPSSNPSNTSSLKPDLDLNLTSAQLTHLRFYQHLIQPVTRSEVESVMKLVQELLPSGYRVIPTGAYRRGFPISGRVDLCLVHPLVKDVPKPQVGPPSGAGATLRSTSSSSESLDNSEDASYSDSDFDSVPTARARGRGRPRSSPSSPLSAEDPPTRRGRTDLFFRSLFIPAKARNESMLLNEVVPRLREGGLIAEGDMPTLTSNGGRRAKRKGVMGLGGDGMELGEFHKGEWKWTGVVRVPEKKESRIDRMRAIKAGEGVYRKLDLNLPPHPSLPSALLHLTGDSEFVREMKVRAKRMGLYLDEFGVWRWEASGANPPSQGADGNPIESDDLEKSTNENTHSGQWTLIPTPTEEILLDELGMAWISPERRNYTYLLSRYSKISGKARRGGDAEGPVGVVLNK</sequence>
<evidence type="ECO:0000313" key="6">
    <source>
        <dbReference type="Proteomes" id="UP000799118"/>
    </source>
</evidence>
<name>A0A6A4IE77_9AGAR</name>
<dbReference type="GO" id="GO:0003677">
    <property type="term" value="F:DNA binding"/>
    <property type="evidence" value="ECO:0007669"/>
    <property type="project" value="InterPro"/>
</dbReference>
<dbReference type="SMART" id="SM00483">
    <property type="entry name" value="POLXc"/>
    <property type="match status" value="1"/>
</dbReference>
<feature type="compositionally biased region" description="Low complexity" evidence="3">
    <location>
        <begin position="369"/>
        <end position="384"/>
    </location>
</feature>
<feature type="region of interest" description="Disordered" evidence="3">
    <location>
        <begin position="358"/>
        <end position="428"/>
    </location>
</feature>
<dbReference type="PANTHER" id="PTHR11276:SF28">
    <property type="entry name" value="DNA POLYMERASE LAMBDA"/>
    <property type="match status" value="1"/>
</dbReference>